<dbReference type="AlphaFoldDB" id="A0A061SFB9"/>
<name>A0A061SFB9_9CHLO</name>
<dbReference type="EMBL" id="GBEZ01001091">
    <property type="protein sequence ID" value="JAC83852.1"/>
    <property type="molecule type" value="Transcribed_RNA"/>
</dbReference>
<protein>
    <submittedName>
        <fullName evidence="1">Uncharacterized protein</fullName>
    </submittedName>
</protein>
<reference evidence="1" key="1">
    <citation type="submission" date="2014-05" db="EMBL/GenBank/DDBJ databases">
        <title>The transcriptome of the halophilic microalga Tetraselmis sp. GSL018 isolated from the Great Salt Lake, Utah.</title>
        <authorList>
            <person name="Jinkerson R.E."/>
            <person name="D'Adamo S."/>
            <person name="Posewitz M.C."/>
        </authorList>
    </citation>
    <scope>NUCLEOTIDE SEQUENCE</scope>
    <source>
        <strain evidence="1">GSL018</strain>
    </source>
</reference>
<organism evidence="1">
    <name type="scientific">Tetraselmis sp. GSL018</name>
    <dbReference type="NCBI Taxonomy" id="582737"/>
    <lineage>
        <taxon>Eukaryota</taxon>
        <taxon>Viridiplantae</taxon>
        <taxon>Chlorophyta</taxon>
        <taxon>core chlorophytes</taxon>
        <taxon>Chlorodendrophyceae</taxon>
        <taxon>Chlorodendrales</taxon>
        <taxon>Chlorodendraceae</taxon>
        <taxon>Tetraselmis</taxon>
    </lineage>
</organism>
<dbReference type="Pfam" id="PF08560">
    <property type="entry name" value="DUF1757"/>
    <property type="match status" value="1"/>
</dbReference>
<gene>
    <name evidence="1" type="ORF">TSPGSL018_2361</name>
</gene>
<sequence length="160" mass="16622">MSKTVELGDFEPEKHNCSLLLYRHIATKGAQAGSVLGAASVLPTLAYKAYSAGSGSITGPEVLQLLTQRSAAGCQYGFAAVSVLGAIRILSIDKEGVQDRAYRLHYNDAQKRCDKFWLYSGAAGAAAGYAMGAKVFGSAALGGVAGLLAHIMAPAPNKDE</sequence>
<proteinExistence type="predicted"/>
<evidence type="ECO:0000313" key="1">
    <source>
        <dbReference type="EMBL" id="JAC83852.1"/>
    </source>
</evidence>
<dbReference type="InterPro" id="IPR013869">
    <property type="entry name" value="DUF1757"/>
</dbReference>
<accession>A0A061SFB9</accession>